<dbReference type="AlphaFoldDB" id="A2C2Z5"/>
<protein>
    <submittedName>
        <fullName evidence="1">Uncharacterized protein</fullName>
    </submittedName>
</protein>
<dbReference type="HOGENOM" id="CLU_3187666_0_0_3"/>
<accession>A2C2Z5</accession>
<reference evidence="2" key="1">
    <citation type="journal article" date="2007" name="PLoS Genet.">
        <title>Patterns and implications of gene gain and loss in the evolution of Prochlorococcus.</title>
        <authorList>
            <person name="Kettler G.C."/>
            <person name="Martiny A.C."/>
            <person name="Huang K."/>
            <person name="Zucker J."/>
            <person name="Coleman M.L."/>
            <person name="Rodrigue S."/>
            <person name="Chen F."/>
            <person name="Lapidus A."/>
            <person name="Ferriera S."/>
            <person name="Johnson J."/>
            <person name="Steglich C."/>
            <person name="Church G.M."/>
            <person name="Richardson P."/>
            <person name="Chisholm S.W."/>
        </authorList>
    </citation>
    <scope>NUCLEOTIDE SEQUENCE [LARGE SCALE GENOMIC DNA]</scope>
    <source>
        <strain evidence="2">NATL1A</strain>
    </source>
</reference>
<dbReference type="KEGG" id="pme:NATL1_12971"/>
<sequence length="47" mass="5589">MMSGDTLLSHLPVKFYSDEMTETKKIIYLERKFHELDEFIENIPEVA</sequence>
<organism evidence="1 2">
    <name type="scientific">Prochlorococcus marinus (strain NATL1A)</name>
    <dbReference type="NCBI Taxonomy" id="167555"/>
    <lineage>
        <taxon>Bacteria</taxon>
        <taxon>Bacillati</taxon>
        <taxon>Cyanobacteriota</taxon>
        <taxon>Cyanophyceae</taxon>
        <taxon>Synechococcales</taxon>
        <taxon>Prochlorococcaceae</taxon>
        <taxon>Prochlorococcus</taxon>
    </lineage>
</organism>
<evidence type="ECO:0000313" key="2">
    <source>
        <dbReference type="Proteomes" id="UP000002592"/>
    </source>
</evidence>
<gene>
    <name evidence="1" type="ordered locus">NATL1_12971</name>
</gene>
<name>A2C2Z5_PROM1</name>
<dbReference type="EMBL" id="CP000553">
    <property type="protein sequence ID" value="ABM75855.1"/>
    <property type="molecule type" value="Genomic_DNA"/>
</dbReference>
<dbReference type="Proteomes" id="UP000002592">
    <property type="component" value="Chromosome"/>
</dbReference>
<dbReference type="RefSeq" id="WP_011295079.1">
    <property type="nucleotide sequence ID" value="NC_008819.1"/>
</dbReference>
<proteinExistence type="predicted"/>
<dbReference type="eggNOG" id="ENOG5030S6U">
    <property type="taxonomic scope" value="Bacteria"/>
</dbReference>
<evidence type="ECO:0000313" key="1">
    <source>
        <dbReference type="EMBL" id="ABM75855.1"/>
    </source>
</evidence>